<name>A0A381YLY4_9ZZZZ</name>
<sequence length="96" mass="10226">MTRKRYSGILSLFFLFFLATIAITPLIGSTQINLGKAFSNELAFSDNVDANILFLARVPRVFLAALTGAALSVAGAVFQSLLRNDLAAPFTLGVSS</sequence>
<feature type="non-terminal residue" evidence="9">
    <location>
        <position position="96"/>
    </location>
</feature>
<dbReference type="InterPro" id="IPR037294">
    <property type="entry name" value="ABC_BtuC-like"/>
</dbReference>
<evidence type="ECO:0000256" key="5">
    <source>
        <dbReference type="ARBA" id="ARBA00022692"/>
    </source>
</evidence>
<dbReference type="EMBL" id="UINC01018542">
    <property type="protein sequence ID" value="SVA77979.1"/>
    <property type="molecule type" value="Genomic_DNA"/>
</dbReference>
<feature type="transmembrane region" description="Helical" evidence="8">
    <location>
        <begin position="61"/>
        <end position="82"/>
    </location>
</feature>
<keyword evidence="5 8" id="KW-0812">Transmembrane</keyword>
<evidence type="ECO:0008006" key="10">
    <source>
        <dbReference type="Google" id="ProtNLM"/>
    </source>
</evidence>
<dbReference type="AlphaFoldDB" id="A0A381YLY4"/>
<dbReference type="SUPFAM" id="SSF81345">
    <property type="entry name" value="ABC transporter involved in vitamin B12 uptake, BtuC"/>
    <property type="match status" value="1"/>
</dbReference>
<evidence type="ECO:0000256" key="3">
    <source>
        <dbReference type="ARBA" id="ARBA00022448"/>
    </source>
</evidence>
<dbReference type="GO" id="GO:0022857">
    <property type="term" value="F:transmembrane transporter activity"/>
    <property type="evidence" value="ECO:0007669"/>
    <property type="project" value="InterPro"/>
</dbReference>
<organism evidence="9">
    <name type="scientific">marine metagenome</name>
    <dbReference type="NCBI Taxonomy" id="408172"/>
    <lineage>
        <taxon>unclassified sequences</taxon>
        <taxon>metagenomes</taxon>
        <taxon>ecological metagenomes</taxon>
    </lineage>
</organism>
<evidence type="ECO:0000256" key="1">
    <source>
        <dbReference type="ARBA" id="ARBA00004651"/>
    </source>
</evidence>
<protein>
    <recommendedName>
        <fullName evidence="10">Iron ABC transporter permease</fullName>
    </recommendedName>
</protein>
<keyword evidence="4" id="KW-1003">Cell membrane</keyword>
<evidence type="ECO:0000256" key="6">
    <source>
        <dbReference type="ARBA" id="ARBA00022989"/>
    </source>
</evidence>
<keyword evidence="6 8" id="KW-1133">Transmembrane helix</keyword>
<reference evidence="9" key="1">
    <citation type="submission" date="2018-05" db="EMBL/GenBank/DDBJ databases">
        <authorList>
            <person name="Lanie J.A."/>
            <person name="Ng W.-L."/>
            <person name="Kazmierczak K.M."/>
            <person name="Andrzejewski T.M."/>
            <person name="Davidsen T.M."/>
            <person name="Wayne K.J."/>
            <person name="Tettelin H."/>
            <person name="Glass J.I."/>
            <person name="Rusch D."/>
            <person name="Podicherti R."/>
            <person name="Tsui H.-C.T."/>
            <person name="Winkler M.E."/>
        </authorList>
    </citation>
    <scope>NUCLEOTIDE SEQUENCE</scope>
</reference>
<evidence type="ECO:0000256" key="2">
    <source>
        <dbReference type="ARBA" id="ARBA00007935"/>
    </source>
</evidence>
<comment type="similarity">
    <text evidence="2">Belongs to the binding-protein-dependent transport system permease family. FecCD subfamily.</text>
</comment>
<evidence type="ECO:0000256" key="7">
    <source>
        <dbReference type="ARBA" id="ARBA00023136"/>
    </source>
</evidence>
<dbReference type="Pfam" id="PF01032">
    <property type="entry name" value="FecCD"/>
    <property type="match status" value="1"/>
</dbReference>
<comment type="subcellular location">
    <subcellularLocation>
        <location evidence="1">Cell membrane</location>
        <topology evidence="1">Multi-pass membrane protein</topology>
    </subcellularLocation>
</comment>
<keyword evidence="3" id="KW-0813">Transport</keyword>
<dbReference type="PANTHER" id="PTHR30472">
    <property type="entry name" value="FERRIC ENTEROBACTIN TRANSPORT SYSTEM PERMEASE PROTEIN"/>
    <property type="match status" value="1"/>
</dbReference>
<evidence type="ECO:0000256" key="8">
    <source>
        <dbReference type="SAM" id="Phobius"/>
    </source>
</evidence>
<dbReference type="Gene3D" id="1.10.3470.10">
    <property type="entry name" value="ABC transporter involved in vitamin B12 uptake, BtuC"/>
    <property type="match status" value="1"/>
</dbReference>
<keyword evidence="7 8" id="KW-0472">Membrane</keyword>
<evidence type="ECO:0000313" key="9">
    <source>
        <dbReference type="EMBL" id="SVA77979.1"/>
    </source>
</evidence>
<accession>A0A381YLY4</accession>
<dbReference type="GO" id="GO:0033214">
    <property type="term" value="P:siderophore-iron import into cell"/>
    <property type="evidence" value="ECO:0007669"/>
    <property type="project" value="TreeGrafter"/>
</dbReference>
<dbReference type="GO" id="GO:0005886">
    <property type="term" value="C:plasma membrane"/>
    <property type="evidence" value="ECO:0007669"/>
    <property type="project" value="UniProtKB-SubCell"/>
</dbReference>
<dbReference type="InterPro" id="IPR000522">
    <property type="entry name" value="ABC_transptr_permease_BtuC"/>
</dbReference>
<gene>
    <name evidence="9" type="ORF">METZ01_LOCUS130833</name>
</gene>
<dbReference type="PANTHER" id="PTHR30472:SF25">
    <property type="entry name" value="ABC TRANSPORTER PERMEASE PROTEIN MJ0876-RELATED"/>
    <property type="match status" value="1"/>
</dbReference>
<proteinExistence type="inferred from homology"/>
<evidence type="ECO:0000256" key="4">
    <source>
        <dbReference type="ARBA" id="ARBA00022475"/>
    </source>
</evidence>